<sequence>MTRTVIGEKEFFKGITQIQFEGLESDNPLAFRWYDPNKVVAGKTMKEHFKFACAYWHSFNGNGSDPFGGATHVFPWDEKKDAVERARDKMDAAFEFITKMQLPYYCFHDVDIVDYGDDIAENERRLQALVEYAKEKQASSGVKLLWGTANLFSHKRYMNGASTNPDFHVLAHGAAQVKAALDATIALGGENYV</sequence>
<evidence type="ECO:0000256" key="6">
    <source>
        <dbReference type="ARBA" id="ARBA00023277"/>
    </source>
</evidence>
<dbReference type="EC" id="5.3.1.5" evidence="2 8"/>
<dbReference type="PRINTS" id="PR00688">
    <property type="entry name" value="XYLOSISMRASE"/>
</dbReference>
<evidence type="ECO:0000256" key="4">
    <source>
        <dbReference type="ARBA" id="ARBA00022723"/>
    </source>
</evidence>
<dbReference type="GO" id="GO:0046872">
    <property type="term" value="F:metal ion binding"/>
    <property type="evidence" value="ECO:0007669"/>
    <property type="project" value="UniProtKB-KW"/>
</dbReference>
<dbReference type="PANTHER" id="PTHR48408:SF1">
    <property type="entry name" value="XYLOSE ISOMERASE"/>
    <property type="match status" value="1"/>
</dbReference>
<keyword evidence="6 8" id="KW-0119">Carbohydrate metabolism</keyword>
<proteinExistence type="inferred from homology"/>
<dbReference type="InterPro" id="IPR001998">
    <property type="entry name" value="Xylose_isomerase"/>
</dbReference>
<keyword evidence="3 8" id="KW-0859">Xylose metabolism</keyword>
<dbReference type="PROSITE" id="PS51415">
    <property type="entry name" value="XYLOSE_ISOMERASE"/>
    <property type="match status" value="1"/>
</dbReference>
<dbReference type="AlphaFoldDB" id="A0A292PKK9"/>
<evidence type="ECO:0000256" key="1">
    <source>
        <dbReference type="ARBA" id="ARBA00005765"/>
    </source>
</evidence>
<protein>
    <recommendedName>
        <fullName evidence="2 8">Xylose isomerase</fullName>
        <ecNumber evidence="2 8">5.3.1.5</ecNumber>
    </recommendedName>
</protein>
<keyword evidence="4 8" id="KW-0479">Metal-binding</keyword>
<evidence type="ECO:0000256" key="8">
    <source>
        <dbReference type="RuleBase" id="RU000609"/>
    </source>
</evidence>
<evidence type="ECO:0000256" key="7">
    <source>
        <dbReference type="ARBA" id="ARBA00033659"/>
    </source>
</evidence>
<keyword evidence="10" id="KW-1185">Reference proteome</keyword>
<feature type="non-terminal residue" evidence="9">
    <location>
        <position position="193"/>
    </location>
</feature>
<dbReference type="Proteomes" id="UP001412239">
    <property type="component" value="Unassembled WGS sequence"/>
</dbReference>
<dbReference type="GO" id="GO:0042732">
    <property type="term" value="P:D-xylose metabolic process"/>
    <property type="evidence" value="ECO:0007669"/>
    <property type="project" value="UniProtKB-KW"/>
</dbReference>
<dbReference type="EMBL" id="LN891220">
    <property type="protein sequence ID" value="CUS07311.1"/>
    <property type="molecule type" value="Genomic_DNA"/>
</dbReference>
<evidence type="ECO:0000313" key="10">
    <source>
        <dbReference type="Proteomes" id="UP001412239"/>
    </source>
</evidence>
<dbReference type="GO" id="GO:0009045">
    <property type="term" value="F:xylose isomerase activity"/>
    <property type="evidence" value="ECO:0007669"/>
    <property type="project" value="UniProtKB-EC"/>
</dbReference>
<dbReference type="SUPFAM" id="SSF51658">
    <property type="entry name" value="Xylose isomerase-like"/>
    <property type="match status" value="1"/>
</dbReference>
<evidence type="ECO:0000256" key="5">
    <source>
        <dbReference type="ARBA" id="ARBA00023235"/>
    </source>
</evidence>
<evidence type="ECO:0000313" key="9">
    <source>
        <dbReference type="EMBL" id="CUS07311.1"/>
    </source>
</evidence>
<reference evidence="9" key="1">
    <citation type="submission" date="2015-10" db="EMBL/GenBank/DDBJ databases">
        <authorList>
            <person name="Regsiter A."/>
            <person name="william w."/>
        </authorList>
    </citation>
    <scope>NUCLEOTIDE SEQUENCE</scope>
    <source>
        <strain evidence="9">Montdore</strain>
    </source>
</reference>
<comment type="catalytic activity">
    <reaction evidence="7 8">
        <text>alpha-D-xylose = alpha-D-xylulofuranose</text>
        <dbReference type="Rhea" id="RHEA:22816"/>
        <dbReference type="ChEBI" id="CHEBI:28518"/>
        <dbReference type="ChEBI" id="CHEBI:188998"/>
        <dbReference type="EC" id="5.3.1.5"/>
    </reaction>
</comment>
<evidence type="ECO:0000256" key="3">
    <source>
        <dbReference type="ARBA" id="ARBA00022629"/>
    </source>
</evidence>
<accession>A0A292PKK9</accession>
<comment type="similarity">
    <text evidence="1 8">Belongs to the xylose isomerase family.</text>
</comment>
<name>A0A292PKK9_9PEZI</name>
<gene>
    <name evidence="9" type="ORF">GSTUAT00008608001</name>
</gene>
<dbReference type="PANTHER" id="PTHR48408">
    <property type="match status" value="1"/>
</dbReference>
<evidence type="ECO:0000256" key="2">
    <source>
        <dbReference type="ARBA" id="ARBA00011958"/>
    </source>
</evidence>
<keyword evidence="5 8" id="KW-0413">Isomerase</keyword>
<organism evidence="9 10">
    <name type="scientific">Tuber aestivum</name>
    <name type="common">summer truffle</name>
    <dbReference type="NCBI Taxonomy" id="59557"/>
    <lineage>
        <taxon>Eukaryota</taxon>
        <taxon>Fungi</taxon>
        <taxon>Dikarya</taxon>
        <taxon>Ascomycota</taxon>
        <taxon>Pezizomycotina</taxon>
        <taxon>Pezizomycetes</taxon>
        <taxon>Pezizales</taxon>
        <taxon>Tuberaceae</taxon>
        <taxon>Tuber</taxon>
    </lineage>
</organism>
<dbReference type="InterPro" id="IPR036237">
    <property type="entry name" value="Xyl_isomerase-like_sf"/>
</dbReference>
<dbReference type="Gene3D" id="3.20.20.150">
    <property type="entry name" value="Divalent-metal-dependent TIM barrel enzymes"/>
    <property type="match status" value="1"/>
</dbReference>